<dbReference type="RefSeq" id="WP_115938068.1">
    <property type="nucleotide sequence ID" value="NZ_QRDW01000010.1"/>
</dbReference>
<accession>A0A3D9H9F6</accession>
<evidence type="ECO:0000256" key="7">
    <source>
        <dbReference type="ARBA" id="ARBA00023136"/>
    </source>
</evidence>
<dbReference type="GO" id="GO:0005886">
    <property type="term" value="C:plasma membrane"/>
    <property type="evidence" value="ECO:0007669"/>
    <property type="project" value="UniProtKB-SubCell"/>
</dbReference>
<dbReference type="Proteomes" id="UP000256845">
    <property type="component" value="Unassembled WGS sequence"/>
</dbReference>
<feature type="transmembrane region" description="Helical" evidence="9">
    <location>
        <begin position="223"/>
        <end position="254"/>
    </location>
</feature>
<feature type="transmembrane region" description="Helical" evidence="9">
    <location>
        <begin position="47"/>
        <end position="70"/>
    </location>
</feature>
<gene>
    <name evidence="10" type="ORF">DFP90_11041</name>
</gene>
<dbReference type="AlphaFoldDB" id="A0A3D9H9F6"/>
<evidence type="ECO:0000256" key="9">
    <source>
        <dbReference type="SAM" id="Phobius"/>
    </source>
</evidence>
<dbReference type="OrthoDB" id="445589at2"/>
<name>A0A3D9H9F6_9PROT</name>
<protein>
    <submittedName>
        <fullName evidence="10">Putative membrane protein</fullName>
    </submittedName>
</protein>
<keyword evidence="5 9" id="KW-1133">Transmembrane helix</keyword>
<reference evidence="10 11" key="1">
    <citation type="submission" date="2018-07" db="EMBL/GenBank/DDBJ databases">
        <title>Genomic Encyclopedia of Type Strains, Phase III (KMG-III): the genomes of soil and plant-associated and newly described type strains.</title>
        <authorList>
            <person name="Whitman W."/>
        </authorList>
    </citation>
    <scope>NUCLEOTIDE SEQUENCE [LARGE SCALE GENOMIC DNA]</scope>
    <source>
        <strain evidence="10 11">CECT 8488</strain>
    </source>
</reference>
<evidence type="ECO:0000256" key="1">
    <source>
        <dbReference type="ARBA" id="ARBA00004651"/>
    </source>
</evidence>
<dbReference type="GO" id="GO:0005254">
    <property type="term" value="F:chloride channel activity"/>
    <property type="evidence" value="ECO:0007669"/>
    <property type="project" value="InterPro"/>
</dbReference>
<organism evidence="10 11">
    <name type="scientific">Aestuariispira insulae</name>
    <dbReference type="NCBI Taxonomy" id="1461337"/>
    <lineage>
        <taxon>Bacteria</taxon>
        <taxon>Pseudomonadati</taxon>
        <taxon>Pseudomonadota</taxon>
        <taxon>Alphaproteobacteria</taxon>
        <taxon>Rhodospirillales</taxon>
        <taxon>Kiloniellaceae</taxon>
        <taxon>Aestuariispira</taxon>
    </lineage>
</organism>
<evidence type="ECO:0000313" key="11">
    <source>
        <dbReference type="Proteomes" id="UP000256845"/>
    </source>
</evidence>
<evidence type="ECO:0000256" key="6">
    <source>
        <dbReference type="ARBA" id="ARBA00023065"/>
    </source>
</evidence>
<comment type="caution">
    <text evidence="10">The sequence shown here is derived from an EMBL/GenBank/DDBJ whole genome shotgun (WGS) entry which is preliminary data.</text>
</comment>
<evidence type="ECO:0000256" key="2">
    <source>
        <dbReference type="ARBA" id="ARBA00022448"/>
    </source>
</evidence>
<dbReference type="PANTHER" id="PTHR33281:SF19">
    <property type="entry name" value="VOLTAGE-DEPENDENT ANION CHANNEL-FORMING PROTEIN YNEE"/>
    <property type="match status" value="1"/>
</dbReference>
<evidence type="ECO:0000313" key="10">
    <source>
        <dbReference type="EMBL" id="RED46132.1"/>
    </source>
</evidence>
<dbReference type="EMBL" id="QRDW01000010">
    <property type="protein sequence ID" value="RED46132.1"/>
    <property type="molecule type" value="Genomic_DNA"/>
</dbReference>
<comment type="similarity">
    <text evidence="8">Belongs to the anion channel-forming bestrophin (TC 1.A.46) family.</text>
</comment>
<keyword evidence="7 9" id="KW-0472">Membrane</keyword>
<comment type="subcellular location">
    <subcellularLocation>
        <location evidence="1">Cell membrane</location>
        <topology evidence="1">Multi-pass membrane protein</topology>
    </subcellularLocation>
</comment>
<keyword evidence="6" id="KW-0406">Ion transport</keyword>
<evidence type="ECO:0000256" key="3">
    <source>
        <dbReference type="ARBA" id="ARBA00022475"/>
    </source>
</evidence>
<keyword evidence="4 9" id="KW-0812">Transmembrane</keyword>
<keyword evidence="11" id="KW-1185">Reference proteome</keyword>
<feature type="transmembrane region" description="Helical" evidence="9">
    <location>
        <begin position="20"/>
        <end position="41"/>
    </location>
</feature>
<evidence type="ECO:0000256" key="4">
    <source>
        <dbReference type="ARBA" id="ARBA00022692"/>
    </source>
</evidence>
<sequence length="308" mass="34423">MIVRDRPSPLRLFFVMQGSIVPRIAPQIICIFILGCLDLLLHRYYPAFFSGLTAAPFALMGLALSIFLGFRNSASYDRWWEARKQWGQLVIDTRSLARQVNSLMPEKGETGSLAARKITRLSIAFTHALRHHLRGTDAWSDIGDFLDHGMIDDLKRSRNLPDALLRQIGQELGRAVHSGLISDVLYRPMEERLTSMASVQAACERIHTTPLPFAYNLLLHRTAYLYCFLLPFGLASTLGLLTPLVSAIIAYTLFGLDALSEELEGPFGTSAHDLALSAISRTVEVNLRETLDEQDLPADLTPDNFHLC</sequence>
<dbReference type="PANTHER" id="PTHR33281">
    <property type="entry name" value="UPF0187 PROTEIN YNEE"/>
    <property type="match status" value="1"/>
</dbReference>
<dbReference type="InterPro" id="IPR044669">
    <property type="entry name" value="YneE/VCCN1/2-like"/>
</dbReference>
<dbReference type="Pfam" id="PF25539">
    <property type="entry name" value="Bestrophin_2"/>
    <property type="match status" value="1"/>
</dbReference>
<proteinExistence type="inferred from homology"/>
<evidence type="ECO:0000256" key="8">
    <source>
        <dbReference type="ARBA" id="ARBA00034708"/>
    </source>
</evidence>
<keyword evidence="2" id="KW-0813">Transport</keyword>
<evidence type="ECO:0000256" key="5">
    <source>
        <dbReference type="ARBA" id="ARBA00022989"/>
    </source>
</evidence>
<keyword evidence="3" id="KW-1003">Cell membrane</keyword>